<protein>
    <recommendedName>
        <fullName evidence="2">DUF6534 domain-containing protein</fullName>
    </recommendedName>
</protein>
<dbReference type="OrthoDB" id="3010870at2759"/>
<feature type="transmembrane region" description="Helical" evidence="1">
    <location>
        <begin position="130"/>
        <end position="150"/>
    </location>
</feature>
<accession>A0A369JRR2</accession>
<evidence type="ECO:0000256" key="1">
    <source>
        <dbReference type="SAM" id="Phobius"/>
    </source>
</evidence>
<dbReference type="STRING" id="39966.A0A369JRR2"/>
<keyword evidence="1" id="KW-0472">Membrane</keyword>
<dbReference type="AlphaFoldDB" id="A0A369JRR2"/>
<dbReference type="PANTHER" id="PTHR40465">
    <property type="entry name" value="CHROMOSOME 1, WHOLE GENOME SHOTGUN SEQUENCE"/>
    <property type="match status" value="1"/>
</dbReference>
<gene>
    <name evidence="3" type="ORF">Hypma_011894</name>
</gene>
<name>A0A369JRR2_HYPMA</name>
<reference evidence="3" key="1">
    <citation type="submission" date="2018-04" db="EMBL/GenBank/DDBJ databases">
        <title>Whole genome sequencing of Hypsizygus marmoreus.</title>
        <authorList>
            <person name="Choi I.-G."/>
            <person name="Min B."/>
            <person name="Kim J.-G."/>
            <person name="Kim S."/>
            <person name="Oh Y.-L."/>
            <person name="Kong W.-S."/>
            <person name="Park H."/>
            <person name="Jeong J."/>
            <person name="Song E.-S."/>
        </authorList>
    </citation>
    <scope>NUCLEOTIDE SEQUENCE [LARGE SCALE GENOMIC DNA]</scope>
    <source>
        <strain evidence="3">51987-8</strain>
    </source>
</reference>
<organism evidence="3 4">
    <name type="scientific">Hypsizygus marmoreus</name>
    <name type="common">White beech mushroom</name>
    <name type="synonym">Agaricus marmoreus</name>
    <dbReference type="NCBI Taxonomy" id="39966"/>
    <lineage>
        <taxon>Eukaryota</taxon>
        <taxon>Fungi</taxon>
        <taxon>Dikarya</taxon>
        <taxon>Basidiomycota</taxon>
        <taxon>Agaricomycotina</taxon>
        <taxon>Agaricomycetes</taxon>
        <taxon>Agaricomycetidae</taxon>
        <taxon>Agaricales</taxon>
        <taxon>Tricholomatineae</taxon>
        <taxon>Lyophyllaceae</taxon>
        <taxon>Hypsizygus</taxon>
    </lineage>
</organism>
<proteinExistence type="predicted"/>
<evidence type="ECO:0000259" key="2">
    <source>
        <dbReference type="Pfam" id="PF20152"/>
    </source>
</evidence>
<dbReference type="Proteomes" id="UP000076154">
    <property type="component" value="Unassembled WGS sequence"/>
</dbReference>
<feature type="transmembrane region" description="Helical" evidence="1">
    <location>
        <begin position="170"/>
        <end position="193"/>
    </location>
</feature>
<dbReference type="InterPro" id="IPR045339">
    <property type="entry name" value="DUF6534"/>
</dbReference>
<dbReference type="InParanoid" id="A0A369JRR2"/>
<keyword evidence="4" id="KW-1185">Reference proteome</keyword>
<feature type="domain" description="DUF6534" evidence="2">
    <location>
        <begin position="178"/>
        <end position="264"/>
    </location>
</feature>
<feature type="transmembrane region" description="Helical" evidence="1">
    <location>
        <begin position="100"/>
        <end position="123"/>
    </location>
</feature>
<dbReference type="Pfam" id="PF20152">
    <property type="entry name" value="DUF6534"/>
    <property type="match status" value="1"/>
</dbReference>
<feature type="transmembrane region" description="Helical" evidence="1">
    <location>
        <begin position="59"/>
        <end position="80"/>
    </location>
</feature>
<comment type="caution">
    <text evidence="3">The sequence shown here is derived from an EMBL/GenBank/DDBJ whole genome shotgun (WGS) entry which is preliminary data.</text>
</comment>
<keyword evidence="1" id="KW-1133">Transmembrane helix</keyword>
<feature type="transmembrane region" description="Helical" evidence="1">
    <location>
        <begin position="26"/>
        <end position="47"/>
    </location>
</feature>
<dbReference type="PANTHER" id="PTHR40465:SF1">
    <property type="entry name" value="DUF6534 DOMAIN-CONTAINING PROTEIN"/>
    <property type="match status" value="1"/>
</dbReference>
<sequence>MSVPTAPPPGLAPPSLDLGAIAGPQLIGSLLNYCLYGVLVVQVYIYRLSFPRDNTIVKCLVYFALIFETVSVCLNAVDIFDWFGTGFGDIQNLADPGVGPIYTPIMGSIMALVVEIFFCYRIWVINRKAWWWSLVIAAVSITQCVGGFVGGVLARVASDVSKRHAQDRFVYLWLVGDAVADIMIAGSMTYLLLRAGNKHHRQTNDIVMRIVQLTVETNSVSATVAIVSLILFAGAPGTTYFITPTMILGKLYANTLLVTFNNRAFLHKSTTSQPFSSSYVSSSNTYSGSRVSSNPGSVPLSAGLKFFDPGETVIEQGVTITSQTHTIGDNEIKLDTMRGEPKLHGHL</sequence>
<keyword evidence="1" id="KW-0812">Transmembrane</keyword>
<feature type="transmembrane region" description="Helical" evidence="1">
    <location>
        <begin position="213"/>
        <end position="235"/>
    </location>
</feature>
<dbReference type="EMBL" id="LUEZ02000055">
    <property type="protein sequence ID" value="RDB21486.1"/>
    <property type="molecule type" value="Genomic_DNA"/>
</dbReference>
<evidence type="ECO:0000313" key="4">
    <source>
        <dbReference type="Proteomes" id="UP000076154"/>
    </source>
</evidence>
<evidence type="ECO:0000313" key="3">
    <source>
        <dbReference type="EMBL" id="RDB21486.1"/>
    </source>
</evidence>